<protein>
    <recommendedName>
        <fullName evidence="3">Nucleoside phosphorylase domain-containing protein</fullName>
    </recommendedName>
</protein>
<dbReference type="Gene3D" id="3.40.50.1580">
    <property type="entry name" value="Nucleoside phosphorylase domain"/>
    <property type="match status" value="1"/>
</dbReference>
<evidence type="ECO:0000313" key="2">
    <source>
        <dbReference type="Proteomes" id="UP001175001"/>
    </source>
</evidence>
<dbReference type="InterPro" id="IPR035994">
    <property type="entry name" value="Nucleoside_phosphorylase_sf"/>
</dbReference>
<dbReference type="Proteomes" id="UP001175001">
    <property type="component" value="Unassembled WGS sequence"/>
</dbReference>
<dbReference type="PANTHER" id="PTHR46082:SF11">
    <property type="entry name" value="AAA+ ATPASE DOMAIN-CONTAINING PROTEIN-RELATED"/>
    <property type="match status" value="1"/>
</dbReference>
<dbReference type="GO" id="GO:0003824">
    <property type="term" value="F:catalytic activity"/>
    <property type="evidence" value="ECO:0007669"/>
    <property type="project" value="InterPro"/>
</dbReference>
<dbReference type="EMBL" id="JAUJDW010000043">
    <property type="protein sequence ID" value="KAK0647841.1"/>
    <property type="molecule type" value="Genomic_DNA"/>
</dbReference>
<organism evidence="1 2">
    <name type="scientific">Lasiodiplodia hormozganensis</name>
    <dbReference type="NCBI Taxonomy" id="869390"/>
    <lineage>
        <taxon>Eukaryota</taxon>
        <taxon>Fungi</taxon>
        <taxon>Dikarya</taxon>
        <taxon>Ascomycota</taxon>
        <taxon>Pezizomycotina</taxon>
        <taxon>Dothideomycetes</taxon>
        <taxon>Dothideomycetes incertae sedis</taxon>
        <taxon>Botryosphaeriales</taxon>
        <taxon>Botryosphaeriaceae</taxon>
        <taxon>Lasiodiplodia</taxon>
    </lineage>
</organism>
<dbReference type="GO" id="GO:0009116">
    <property type="term" value="P:nucleoside metabolic process"/>
    <property type="evidence" value="ECO:0007669"/>
    <property type="project" value="InterPro"/>
</dbReference>
<name>A0AA40CQP6_9PEZI</name>
<dbReference type="SUPFAM" id="SSF53167">
    <property type="entry name" value="Purine and uridine phosphorylases"/>
    <property type="match status" value="1"/>
</dbReference>
<comment type="caution">
    <text evidence="1">The sequence shown here is derived from an EMBL/GenBank/DDBJ whole genome shotgun (WGS) entry which is preliminary data.</text>
</comment>
<proteinExistence type="predicted"/>
<evidence type="ECO:0008006" key="3">
    <source>
        <dbReference type="Google" id="ProtNLM"/>
    </source>
</evidence>
<dbReference type="PANTHER" id="PTHR46082">
    <property type="entry name" value="ATP/GTP-BINDING PROTEIN-RELATED"/>
    <property type="match status" value="1"/>
</dbReference>
<keyword evidence="2" id="KW-1185">Reference proteome</keyword>
<gene>
    <name evidence="1" type="ORF">DIS24_g7371</name>
</gene>
<dbReference type="AlphaFoldDB" id="A0AA40CQP6"/>
<sequence>MQPPQYARSRDQYTVGWIAALDCELTAAMSMLDARHNQPDDFVRVPSDDNVYIWGEINSHNIVIACLKAGVYGTTSAATTAMRLLSAFPNIKFGLMVGIGAGVPQRDNKPDICLGDVIISKLDGSTGGVYLYDLVKAKSGGDFEAKGFLNAPPGILLKSLATLQAEHNYSGTDIQRHLEKITPNMKEPDDDSPGFIHQGIENDRLFKPHYQHVEGDSCEKCDPKELVDRNKRRTIKPRFHYGVIASGNTLVKDAVRRNELNEQIIGGCLCLEMEAAGLMNDFPCLVIRGVCDYADSHKNAQWQRYAAVTAAAYARELLHFVPREEVERAAKATEIMHESWSISITSTKGK</sequence>
<accession>A0AA40CQP6</accession>
<evidence type="ECO:0000313" key="1">
    <source>
        <dbReference type="EMBL" id="KAK0647841.1"/>
    </source>
</evidence>
<dbReference type="InterPro" id="IPR053137">
    <property type="entry name" value="NLR-like"/>
</dbReference>
<reference evidence="1" key="1">
    <citation type="submission" date="2023-06" db="EMBL/GenBank/DDBJ databases">
        <title>Multi-omics analyses reveal the molecular pathogenesis toolkit of Lasiodiplodia hormozganensis, a cross-kingdom pathogen.</title>
        <authorList>
            <person name="Felix C."/>
            <person name="Meneses R."/>
            <person name="Goncalves M.F.M."/>
            <person name="Tilleman L."/>
            <person name="Duarte A.S."/>
            <person name="Jorrin-Novo J.V."/>
            <person name="Van De Peer Y."/>
            <person name="Deforce D."/>
            <person name="Van Nieuwerburgh F."/>
            <person name="Esteves A.C."/>
            <person name="Alves A."/>
        </authorList>
    </citation>
    <scope>NUCLEOTIDE SEQUENCE</scope>
    <source>
        <strain evidence="1">CBS 339.90</strain>
    </source>
</reference>